<protein>
    <submittedName>
        <fullName evidence="1">Uncharacterized protein</fullName>
    </submittedName>
</protein>
<reference evidence="1" key="1">
    <citation type="submission" date="2020-02" db="EMBL/GenBank/DDBJ databases">
        <authorList>
            <person name="Scholz U."/>
            <person name="Mascher M."/>
            <person name="Fiebig A."/>
        </authorList>
    </citation>
    <scope>NUCLEOTIDE SEQUENCE</scope>
</reference>
<organism evidence="1 2">
    <name type="scientific">Spirodela intermedia</name>
    <name type="common">Intermediate duckweed</name>
    <dbReference type="NCBI Taxonomy" id="51605"/>
    <lineage>
        <taxon>Eukaryota</taxon>
        <taxon>Viridiplantae</taxon>
        <taxon>Streptophyta</taxon>
        <taxon>Embryophyta</taxon>
        <taxon>Tracheophyta</taxon>
        <taxon>Spermatophyta</taxon>
        <taxon>Magnoliopsida</taxon>
        <taxon>Liliopsida</taxon>
        <taxon>Araceae</taxon>
        <taxon>Lemnoideae</taxon>
        <taxon>Spirodela</taxon>
    </lineage>
</organism>
<proteinExistence type="predicted"/>
<name>A0A7I8JX03_SPIIN</name>
<dbReference type="Proteomes" id="UP000663760">
    <property type="component" value="Chromosome 1"/>
</dbReference>
<evidence type="ECO:0000313" key="2">
    <source>
        <dbReference type="Proteomes" id="UP000663760"/>
    </source>
</evidence>
<sequence length="130" mass="12931">MRGSESEGDQLVGCQVLLGEASDEITGVSERGRQVDLRDVGDDAIPAAGGDLVGDVAGEGGAVTGGEGEDVSAGDDVGARGLDGRLSGVDHLEAAEAQIGERILLGGVPRGGVEEHRGVAALGMRSAVKL</sequence>
<accession>A0A7I8JX03</accession>
<dbReference type="AlphaFoldDB" id="A0A7I8JX03"/>
<dbReference type="EMBL" id="LR746264">
    <property type="protein sequence ID" value="CAA7388368.1"/>
    <property type="molecule type" value="Genomic_DNA"/>
</dbReference>
<keyword evidence="2" id="KW-1185">Reference proteome</keyword>
<gene>
    <name evidence="1" type="ORF">SI8410_01000609</name>
</gene>
<evidence type="ECO:0000313" key="1">
    <source>
        <dbReference type="EMBL" id="CAA7388368.1"/>
    </source>
</evidence>